<dbReference type="RefSeq" id="XP_024934272.3">
    <property type="nucleotide sequence ID" value="XM_025078504.3"/>
</dbReference>
<evidence type="ECO:0000313" key="5">
    <source>
        <dbReference type="RefSeq" id="XP_024934271.3"/>
    </source>
</evidence>
<dbReference type="Proteomes" id="UP001652623">
    <property type="component" value="Chromosome 12"/>
</dbReference>
<gene>
    <name evidence="4 5 6" type="primary">LOC107429715</name>
</gene>
<organism evidence="4">
    <name type="scientific">Ziziphus jujuba</name>
    <name type="common">Chinese jujube</name>
    <name type="synonym">Ziziphus sativa</name>
    <dbReference type="NCBI Taxonomy" id="326968"/>
    <lineage>
        <taxon>Eukaryota</taxon>
        <taxon>Viridiplantae</taxon>
        <taxon>Streptophyta</taxon>
        <taxon>Embryophyta</taxon>
        <taxon>Tracheophyta</taxon>
        <taxon>Spermatophyta</taxon>
        <taxon>Magnoliopsida</taxon>
        <taxon>eudicotyledons</taxon>
        <taxon>Gunneridae</taxon>
        <taxon>Pentapetalae</taxon>
        <taxon>rosids</taxon>
        <taxon>fabids</taxon>
        <taxon>Rosales</taxon>
        <taxon>Rhamnaceae</taxon>
        <taxon>Paliureae</taxon>
        <taxon>Ziziphus</taxon>
    </lineage>
</organism>
<feature type="region of interest" description="Disordered" evidence="1">
    <location>
        <begin position="77"/>
        <end position="98"/>
    </location>
</feature>
<reference evidence="4 5" key="1">
    <citation type="submission" date="2025-05" db="UniProtKB">
        <authorList>
            <consortium name="RefSeq"/>
        </authorList>
    </citation>
    <scope>IDENTIFICATION</scope>
    <source>
        <tissue evidence="4 5">Seedling</tissue>
    </source>
</reference>
<dbReference type="InterPro" id="IPR013989">
    <property type="entry name" value="Dev_and_cell_death_domain"/>
</dbReference>
<name>A0A6P4AFZ1_ZIZJJ</name>
<evidence type="ECO:0000256" key="1">
    <source>
        <dbReference type="SAM" id="MobiDB-lite"/>
    </source>
</evidence>
<dbReference type="Pfam" id="PF10539">
    <property type="entry name" value="Dev_Cell_Death"/>
    <property type="match status" value="1"/>
</dbReference>
<dbReference type="PANTHER" id="PTHR46444">
    <property type="entry name" value="DCD (DEVELOPMENT AND CELL DEATH) DOMAIN PROTEIN-RELATED"/>
    <property type="match status" value="1"/>
</dbReference>
<evidence type="ECO:0000313" key="3">
    <source>
        <dbReference type="Proteomes" id="UP001652623"/>
    </source>
</evidence>
<dbReference type="KEGG" id="zju:107429715"/>
<dbReference type="PANTHER" id="PTHR46444:SF19">
    <property type="entry name" value="OS02G0745600 PROTEIN"/>
    <property type="match status" value="1"/>
</dbReference>
<dbReference type="PROSITE" id="PS51222">
    <property type="entry name" value="DCD"/>
    <property type="match status" value="1"/>
</dbReference>
<dbReference type="AlphaFoldDB" id="A0A6P4AFZ1"/>
<evidence type="ECO:0000259" key="2">
    <source>
        <dbReference type="PROSITE" id="PS51222"/>
    </source>
</evidence>
<proteinExistence type="predicted"/>
<evidence type="ECO:0000313" key="6">
    <source>
        <dbReference type="RefSeq" id="XP_024934272.3"/>
    </source>
</evidence>
<keyword evidence="3" id="KW-1185">Reference proteome</keyword>
<sequence>MTCVSLQQLVCAKRRSNKEPSIDHLDKSTKMRKIFKKKKYKNAMDTSANSACNTGPTLVPMVDGSFAPNAAIATSSAHQFGSTKNRANTGKNEKEESQQSKSGFIFMCNGRTKPECYQYRVFGLPRGNLEVVKAIKPRTSLFLYDFDLKLLYGTYMATSEGGLDLEPNAFHGKFPAQVKFSIIEDCLPLRECDFKVAIQDNYQGGYKFRQNLNSNQVKALISLFRPISVAAPRPSFSNVSIPESFPPPITEEGLQPMTRLPHPENAYSSGVNHIHAPQVIDTRSKQVVACPLYPQYELEAHVSQIQPPVEPWHVVQPVAFPNNNVSYCSVQAHRPCLHEKPFSSLADPYRRHLFSSTPAGQVLEYGREYQILQLPMARQSEVASRTDYVAEYSSPPFPTAAASHVSIRLHPLPSSYPQPLRAHQQGELQSSHLPYYPIAIHENQNQVYAEPVLTSLLGSGSAANFSITSSFSYAGGSLTHC</sequence>
<dbReference type="SMART" id="SM00767">
    <property type="entry name" value="DCD"/>
    <property type="match status" value="1"/>
</dbReference>
<dbReference type="RefSeq" id="XP_015895942.3">
    <property type="nucleotide sequence ID" value="XM_016040456.4"/>
</dbReference>
<feature type="domain" description="DCD" evidence="2">
    <location>
        <begin position="99"/>
        <end position="226"/>
    </location>
</feature>
<dbReference type="RefSeq" id="XP_024934271.3">
    <property type="nucleotide sequence ID" value="XM_025078503.3"/>
</dbReference>
<dbReference type="GeneID" id="107429715"/>
<evidence type="ECO:0000313" key="4">
    <source>
        <dbReference type="RefSeq" id="XP_015895942.3"/>
    </source>
</evidence>
<accession>A0A6P4AFZ1</accession>
<protein>
    <submittedName>
        <fullName evidence="4 5">Uncharacterized protein LOC107429715 isoform X1</fullName>
    </submittedName>
</protein>
<feature type="compositionally biased region" description="Polar residues" evidence="1">
    <location>
        <begin position="77"/>
        <end position="90"/>
    </location>
</feature>